<evidence type="ECO:0000313" key="1">
    <source>
        <dbReference type="EMBL" id="TMR38024.1"/>
    </source>
</evidence>
<proteinExistence type="predicted"/>
<dbReference type="EMBL" id="VCKX01000012">
    <property type="protein sequence ID" value="TMR38024.1"/>
    <property type="molecule type" value="Genomic_DNA"/>
</dbReference>
<organism evidence="1 2">
    <name type="scientific">Nonomuraea zeae</name>
    <dbReference type="NCBI Taxonomy" id="1642303"/>
    <lineage>
        <taxon>Bacteria</taxon>
        <taxon>Bacillati</taxon>
        <taxon>Actinomycetota</taxon>
        <taxon>Actinomycetes</taxon>
        <taxon>Streptosporangiales</taxon>
        <taxon>Streptosporangiaceae</taxon>
        <taxon>Nonomuraea</taxon>
    </lineage>
</organism>
<protein>
    <submittedName>
        <fullName evidence="1">Uncharacterized protein</fullName>
    </submittedName>
</protein>
<evidence type="ECO:0000313" key="2">
    <source>
        <dbReference type="Proteomes" id="UP000306628"/>
    </source>
</evidence>
<reference evidence="1 2" key="1">
    <citation type="submission" date="2019-05" db="EMBL/GenBank/DDBJ databases">
        <title>Draft genome sequence of Nonomuraea zeae DSM 100528.</title>
        <authorList>
            <person name="Saricaoglu S."/>
            <person name="Isik K."/>
        </authorList>
    </citation>
    <scope>NUCLEOTIDE SEQUENCE [LARGE SCALE GENOMIC DNA]</scope>
    <source>
        <strain evidence="1 2">DSM 100528</strain>
    </source>
</reference>
<sequence length="66" mass="6684">MEGPIVQAQPAAAGATASASKARGLLERLKLPGSVRTGLDAIMDMGKTMTTISTDTDPLAGSAARR</sequence>
<dbReference type="AlphaFoldDB" id="A0A5S4H017"/>
<gene>
    <name evidence="1" type="ORF">ETD85_06165</name>
</gene>
<keyword evidence="2" id="KW-1185">Reference proteome</keyword>
<accession>A0A5S4H017</accession>
<comment type="caution">
    <text evidence="1">The sequence shown here is derived from an EMBL/GenBank/DDBJ whole genome shotgun (WGS) entry which is preliminary data.</text>
</comment>
<dbReference type="Proteomes" id="UP000306628">
    <property type="component" value="Unassembled WGS sequence"/>
</dbReference>
<name>A0A5S4H017_9ACTN</name>
<dbReference type="RefSeq" id="WP_138688627.1">
    <property type="nucleotide sequence ID" value="NZ_JBHSAZ010000107.1"/>
</dbReference>